<protein>
    <submittedName>
        <fullName evidence="2">Uncharacterized protein</fullName>
    </submittedName>
</protein>
<sequence length="72" mass="8447">MLCLCCLYDGRSFHEIFDEKFWTHSVSWLGMMTRDDVNPKASVTENSMQGTDTYRDEMKIYAPTKKSYVLSH</sequence>
<name>A0A085NCF8_9BILA</name>
<accession>A0A085NCF8</accession>
<evidence type="ECO:0000313" key="3">
    <source>
        <dbReference type="Proteomes" id="UP000030764"/>
    </source>
</evidence>
<keyword evidence="3" id="KW-1185">Reference proteome</keyword>
<evidence type="ECO:0000313" key="1">
    <source>
        <dbReference type="EMBL" id="KFD45564.1"/>
    </source>
</evidence>
<proteinExistence type="predicted"/>
<gene>
    <name evidence="1" type="ORF">M513_13566</name>
    <name evidence="2" type="ORF">M514_13566</name>
</gene>
<organism evidence="2">
    <name type="scientific">Trichuris suis</name>
    <name type="common">pig whipworm</name>
    <dbReference type="NCBI Taxonomy" id="68888"/>
    <lineage>
        <taxon>Eukaryota</taxon>
        <taxon>Metazoa</taxon>
        <taxon>Ecdysozoa</taxon>
        <taxon>Nematoda</taxon>
        <taxon>Enoplea</taxon>
        <taxon>Dorylaimia</taxon>
        <taxon>Trichinellida</taxon>
        <taxon>Trichuridae</taxon>
        <taxon>Trichuris</taxon>
    </lineage>
</organism>
<dbReference type="Proteomes" id="UP000030758">
    <property type="component" value="Unassembled WGS sequence"/>
</dbReference>
<reference evidence="2 3" key="1">
    <citation type="journal article" date="2014" name="Nat. Genet.">
        <title>Genome and transcriptome of the porcine whipworm Trichuris suis.</title>
        <authorList>
            <person name="Jex A.R."/>
            <person name="Nejsum P."/>
            <person name="Schwarz E.M."/>
            <person name="Hu L."/>
            <person name="Young N.D."/>
            <person name="Hall R.S."/>
            <person name="Korhonen P.K."/>
            <person name="Liao S."/>
            <person name="Thamsborg S."/>
            <person name="Xia J."/>
            <person name="Xu P."/>
            <person name="Wang S."/>
            <person name="Scheerlinck J.P."/>
            <person name="Hofmann A."/>
            <person name="Sternberg P.W."/>
            <person name="Wang J."/>
            <person name="Gasser R.B."/>
        </authorList>
    </citation>
    <scope>NUCLEOTIDE SEQUENCE [LARGE SCALE GENOMIC DNA]</scope>
    <source>
        <strain evidence="2">DCEP-RM93F</strain>
        <strain evidence="1">DCEP-RM93M</strain>
    </source>
</reference>
<dbReference type="AlphaFoldDB" id="A0A085NCF8"/>
<dbReference type="EMBL" id="KL367517">
    <property type="protein sequence ID" value="KFD67154.1"/>
    <property type="molecule type" value="Genomic_DNA"/>
</dbReference>
<dbReference type="Proteomes" id="UP000030764">
    <property type="component" value="Unassembled WGS sequence"/>
</dbReference>
<dbReference type="EMBL" id="KL363462">
    <property type="protein sequence ID" value="KFD45564.1"/>
    <property type="molecule type" value="Genomic_DNA"/>
</dbReference>
<evidence type="ECO:0000313" key="2">
    <source>
        <dbReference type="EMBL" id="KFD67154.1"/>
    </source>
</evidence>